<proteinExistence type="predicted"/>
<keyword evidence="2" id="KW-1185">Reference proteome</keyword>
<evidence type="ECO:0000313" key="1">
    <source>
        <dbReference type="EMBL" id="KAJ7666374.1"/>
    </source>
</evidence>
<protein>
    <submittedName>
        <fullName evidence="1">Uncharacterized protein</fullName>
    </submittedName>
</protein>
<evidence type="ECO:0000313" key="2">
    <source>
        <dbReference type="Proteomes" id="UP001221757"/>
    </source>
</evidence>
<accession>A0AAD7G8J6</accession>
<organism evidence="1 2">
    <name type="scientific">Mycena rosella</name>
    <name type="common">Pink bonnet</name>
    <name type="synonym">Agaricus rosellus</name>
    <dbReference type="NCBI Taxonomy" id="1033263"/>
    <lineage>
        <taxon>Eukaryota</taxon>
        <taxon>Fungi</taxon>
        <taxon>Dikarya</taxon>
        <taxon>Basidiomycota</taxon>
        <taxon>Agaricomycotina</taxon>
        <taxon>Agaricomycetes</taxon>
        <taxon>Agaricomycetidae</taxon>
        <taxon>Agaricales</taxon>
        <taxon>Marasmiineae</taxon>
        <taxon>Mycenaceae</taxon>
        <taxon>Mycena</taxon>
    </lineage>
</organism>
<reference evidence="1" key="1">
    <citation type="submission" date="2023-03" db="EMBL/GenBank/DDBJ databases">
        <title>Massive genome expansion in bonnet fungi (Mycena s.s.) driven by repeated elements and novel gene families across ecological guilds.</title>
        <authorList>
            <consortium name="Lawrence Berkeley National Laboratory"/>
            <person name="Harder C.B."/>
            <person name="Miyauchi S."/>
            <person name="Viragh M."/>
            <person name="Kuo A."/>
            <person name="Thoen E."/>
            <person name="Andreopoulos B."/>
            <person name="Lu D."/>
            <person name="Skrede I."/>
            <person name="Drula E."/>
            <person name="Henrissat B."/>
            <person name="Morin E."/>
            <person name="Kohler A."/>
            <person name="Barry K."/>
            <person name="LaButti K."/>
            <person name="Morin E."/>
            <person name="Salamov A."/>
            <person name="Lipzen A."/>
            <person name="Mereny Z."/>
            <person name="Hegedus B."/>
            <person name="Baldrian P."/>
            <person name="Stursova M."/>
            <person name="Weitz H."/>
            <person name="Taylor A."/>
            <person name="Grigoriev I.V."/>
            <person name="Nagy L.G."/>
            <person name="Martin F."/>
            <person name="Kauserud H."/>
        </authorList>
    </citation>
    <scope>NUCLEOTIDE SEQUENCE</scope>
    <source>
        <strain evidence="1">CBHHK067</strain>
    </source>
</reference>
<sequence>MQELPSELQLKVCSMACLDHGETGSSLSAVSKHVRQLSAKYRYQSIAVSGSIEIQHLLDTLCAVPAHLRRIRFLFLNGYPLGHDKRDQVIGRRRLPHGGTSEQMALDLDRNMSQILLFSSPTVEIISLARFEDVPGLLDHEFPALVHLTVKGPRTLPSSSSFAPALHTLHIAAASLPHEFPSTIIPVCPPSASLNSGHYPLTAFISTYLPFCMSCVSVPT</sequence>
<comment type="caution">
    <text evidence="1">The sequence shown here is derived from an EMBL/GenBank/DDBJ whole genome shotgun (WGS) entry which is preliminary data.</text>
</comment>
<name>A0AAD7G8J6_MYCRO</name>
<dbReference type="EMBL" id="JARKIE010000210">
    <property type="protein sequence ID" value="KAJ7666374.1"/>
    <property type="molecule type" value="Genomic_DNA"/>
</dbReference>
<gene>
    <name evidence="1" type="ORF">B0H17DRAFT_1090017</name>
</gene>
<dbReference type="AlphaFoldDB" id="A0AAD7G8J6"/>
<dbReference type="Proteomes" id="UP001221757">
    <property type="component" value="Unassembled WGS sequence"/>
</dbReference>